<dbReference type="InterPro" id="IPR012902">
    <property type="entry name" value="N_methyl_site"/>
</dbReference>
<keyword evidence="1" id="KW-0812">Transmembrane</keyword>
<dbReference type="EMBL" id="CP157802">
    <property type="protein sequence ID" value="XBQ20835.1"/>
    <property type="molecule type" value="Genomic_DNA"/>
</dbReference>
<evidence type="ECO:0000313" key="2">
    <source>
        <dbReference type="EMBL" id="XBQ20835.1"/>
    </source>
</evidence>
<keyword evidence="1" id="KW-0472">Membrane</keyword>
<gene>
    <name evidence="2" type="primary">pilV</name>
    <name evidence="2" type="ORF">ABNF92_06710</name>
</gene>
<feature type="transmembrane region" description="Helical" evidence="1">
    <location>
        <begin position="20"/>
        <end position="39"/>
    </location>
</feature>
<dbReference type="NCBIfam" id="TIGR02523">
    <property type="entry name" value="type_IV_pilV"/>
    <property type="match status" value="1"/>
</dbReference>
<dbReference type="KEGG" id="mamm:ABNF92_06710"/>
<sequence length="144" mass="15739">MEHHKQVVDMRRKQNGLSMIEVLVAVLVLAIGLLGVAGMQTVSMQQTQGADKRSVAVLHLQSIADEIRSEKSVGDKSAWEAALKKDLGEEAKLEIDSNSVGIYREAIIKVTWKGRSSIWDNASSGGDSEDLSSNTFDLTVRFLP</sequence>
<reference evidence="2" key="1">
    <citation type="submission" date="2024-05" db="EMBL/GenBank/DDBJ databases">
        <title>Draft Genome Sequences of Flagellimonas sp. MMG031 and Marinobacter sp. MMG032 Isolated from the dinoflagellate Symbiodinium pilosum.</title>
        <authorList>
            <person name="Shikuma N.J."/>
            <person name="Farrell M.V."/>
        </authorList>
    </citation>
    <scope>NUCLEOTIDE SEQUENCE</scope>
    <source>
        <strain evidence="2">MMG032</strain>
    </source>
</reference>
<dbReference type="RefSeq" id="WP_349343782.1">
    <property type="nucleotide sequence ID" value="NZ_CP157802.1"/>
</dbReference>
<dbReference type="Pfam" id="PF07963">
    <property type="entry name" value="N_methyl"/>
    <property type="match status" value="1"/>
</dbReference>
<evidence type="ECO:0000256" key="1">
    <source>
        <dbReference type="SAM" id="Phobius"/>
    </source>
</evidence>
<dbReference type="InterPro" id="IPR013362">
    <property type="entry name" value="Pilus_4_PilV"/>
</dbReference>
<dbReference type="AlphaFoldDB" id="A0AAU7MRB3"/>
<protein>
    <submittedName>
        <fullName evidence="2">Type IV pilus modification protein PilV</fullName>
    </submittedName>
</protein>
<proteinExistence type="predicted"/>
<keyword evidence="1" id="KW-1133">Transmembrane helix</keyword>
<name>A0AAU7MRB3_9GAMM</name>
<organism evidence="2">
    <name type="scientific">Marinobacter sp. MMG032</name>
    <dbReference type="NCBI Taxonomy" id="3158548"/>
    <lineage>
        <taxon>Bacteria</taxon>
        <taxon>Pseudomonadati</taxon>
        <taxon>Pseudomonadota</taxon>
        <taxon>Gammaproteobacteria</taxon>
        <taxon>Pseudomonadales</taxon>
        <taxon>Marinobacteraceae</taxon>
        <taxon>Marinobacter</taxon>
    </lineage>
</organism>
<dbReference type="NCBIfam" id="TIGR02532">
    <property type="entry name" value="IV_pilin_GFxxxE"/>
    <property type="match status" value="1"/>
</dbReference>
<accession>A0AAU7MRB3</accession>